<dbReference type="PANTHER" id="PTHR30363">
    <property type="entry name" value="HTH-TYPE TRANSCRIPTIONAL REGULATOR SRLR-RELATED"/>
    <property type="match status" value="1"/>
</dbReference>
<reference evidence="5 6" key="1">
    <citation type="submission" date="2020-06" db="EMBL/GenBank/DDBJ databases">
        <title>Sulfitobacter algicola sp. nov., isolated from green algae.</title>
        <authorList>
            <person name="Wang C."/>
        </authorList>
    </citation>
    <scope>NUCLEOTIDE SEQUENCE [LARGE SCALE GENOMIC DNA]</scope>
    <source>
        <strain evidence="5 6">1151</strain>
    </source>
</reference>
<organism evidence="5 6">
    <name type="scientific">Parasulfitobacter algicola</name>
    <dbReference type="NCBI Taxonomy" id="2614809"/>
    <lineage>
        <taxon>Bacteria</taxon>
        <taxon>Pseudomonadati</taxon>
        <taxon>Pseudomonadota</taxon>
        <taxon>Alphaproteobacteria</taxon>
        <taxon>Rhodobacterales</taxon>
        <taxon>Roseobacteraceae</taxon>
        <taxon>Parasulfitobacter</taxon>
    </lineage>
</organism>
<dbReference type="SMART" id="SM01134">
    <property type="entry name" value="DeoRC"/>
    <property type="match status" value="1"/>
</dbReference>
<evidence type="ECO:0000256" key="2">
    <source>
        <dbReference type="ARBA" id="ARBA00023015"/>
    </source>
</evidence>
<dbReference type="SUPFAM" id="SSF46785">
    <property type="entry name" value="Winged helix' DNA-binding domain"/>
    <property type="match status" value="1"/>
</dbReference>
<dbReference type="InterPro" id="IPR001034">
    <property type="entry name" value="DeoR_HTH"/>
</dbReference>
<dbReference type="InterPro" id="IPR036388">
    <property type="entry name" value="WH-like_DNA-bd_sf"/>
</dbReference>
<keyword evidence="2" id="KW-0805">Transcription regulation</keyword>
<dbReference type="PROSITE" id="PS51000">
    <property type="entry name" value="HTH_DEOR_2"/>
    <property type="match status" value="1"/>
</dbReference>
<dbReference type="InterPro" id="IPR050313">
    <property type="entry name" value="Carb_Metab_HTH_regulators"/>
</dbReference>
<dbReference type="PRINTS" id="PR00037">
    <property type="entry name" value="HTHLACR"/>
</dbReference>
<dbReference type="EMBL" id="JABUFE010000005">
    <property type="protein sequence ID" value="NSX55153.1"/>
    <property type="molecule type" value="Genomic_DNA"/>
</dbReference>
<dbReference type="InterPro" id="IPR014036">
    <property type="entry name" value="DeoR-like_C"/>
</dbReference>
<dbReference type="Pfam" id="PF00455">
    <property type="entry name" value="DeoRC"/>
    <property type="match status" value="1"/>
</dbReference>
<dbReference type="InterPro" id="IPR037171">
    <property type="entry name" value="NagB/RpiA_transferase-like"/>
</dbReference>
<dbReference type="Gene3D" id="1.10.10.10">
    <property type="entry name" value="Winged helix-like DNA-binding domain superfamily/Winged helix DNA-binding domain"/>
    <property type="match status" value="1"/>
</dbReference>
<dbReference type="RefSeq" id="WP_174137906.1">
    <property type="nucleotide sequence ID" value="NZ_JABUFE010000005.1"/>
</dbReference>
<dbReference type="InterPro" id="IPR036390">
    <property type="entry name" value="WH_DNA-bd_sf"/>
</dbReference>
<feature type="domain" description="HTH deoR-type" evidence="4">
    <location>
        <begin position="3"/>
        <end position="58"/>
    </location>
</feature>
<keyword evidence="6" id="KW-1185">Reference proteome</keyword>
<dbReference type="PANTHER" id="PTHR30363:SF4">
    <property type="entry name" value="GLYCEROL-3-PHOSPHATE REGULON REPRESSOR"/>
    <property type="match status" value="1"/>
</dbReference>
<dbReference type="SMART" id="SM00420">
    <property type="entry name" value="HTH_DEOR"/>
    <property type="match status" value="1"/>
</dbReference>
<evidence type="ECO:0000313" key="5">
    <source>
        <dbReference type="EMBL" id="NSX55153.1"/>
    </source>
</evidence>
<accession>A0ABX2IXR1</accession>
<comment type="caution">
    <text evidence="5">The sequence shown here is derived from an EMBL/GenBank/DDBJ whole genome shotgun (WGS) entry which is preliminary data.</text>
</comment>
<keyword evidence="1" id="KW-0678">Repressor</keyword>
<gene>
    <name evidence="5" type="ORF">HRQ87_10095</name>
</gene>
<keyword evidence="3" id="KW-0804">Transcription</keyword>
<evidence type="ECO:0000313" key="6">
    <source>
        <dbReference type="Proteomes" id="UP000777935"/>
    </source>
</evidence>
<evidence type="ECO:0000256" key="3">
    <source>
        <dbReference type="ARBA" id="ARBA00023163"/>
    </source>
</evidence>
<evidence type="ECO:0000256" key="1">
    <source>
        <dbReference type="ARBA" id="ARBA00022491"/>
    </source>
</evidence>
<protein>
    <submittedName>
        <fullName evidence="5">DeoR/GlpR transcriptional regulator</fullName>
    </submittedName>
</protein>
<dbReference type="Gene3D" id="3.40.50.1360">
    <property type="match status" value="1"/>
</dbReference>
<proteinExistence type="predicted"/>
<name>A0ABX2IXR1_9RHOB</name>
<dbReference type="Pfam" id="PF08220">
    <property type="entry name" value="HTH_DeoR"/>
    <property type="match status" value="1"/>
</dbReference>
<dbReference type="SUPFAM" id="SSF100950">
    <property type="entry name" value="NagB/RpiA/CoA transferase-like"/>
    <property type="match status" value="1"/>
</dbReference>
<sequence>MRLTDRQGDILATAKRFGKVTVDDLARSLSVTVQTVRRDLGLLADAGLLERIHGGAVLPSGVRNIGYGDRRGLNRSAKAAIARACATAIPDGSSLFLNIGTTTEAVAKELLRHKGLMVVTNNLNIANILAENPHCDVIVAGGRLRRTDGGLVGDLTTEMIGHFKVDIAIIGASGLDQHGDLLDFDPQEVRVSREILAQARQSYLVADASKFTRAAPVKIGSLAQIDRFFTDASLGETLINRCQDWGTQIVRV</sequence>
<evidence type="ECO:0000259" key="4">
    <source>
        <dbReference type="PROSITE" id="PS51000"/>
    </source>
</evidence>
<dbReference type="Proteomes" id="UP000777935">
    <property type="component" value="Unassembled WGS sequence"/>
</dbReference>